<name>A0A0K2TA94_LEPSM</name>
<evidence type="ECO:0000256" key="4">
    <source>
        <dbReference type="ARBA" id="ARBA00023054"/>
    </source>
</evidence>
<dbReference type="CDD" id="cd21224">
    <property type="entry name" value="CH_ASPM_rpt2"/>
    <property type="match status" value="1"/>
</dbReference>
<feature type="compositionally biased region" description="Polar residues" evidence="5">
    <location>
        <begin position="208"/>
        <end position="223"/>
    </location>
</feature>
<keyword evidence="3" id="KW-0112">Calmodulin-binding</keyword>
<keyword evidence="2" id="KW-0963">Cytoplasm</keyword>
<dbReference type="Pfam" id="PF15780">
    <property type="entry name" value="ASH"/>
    <property type="match status" value="1"/>
</dbReference>
<dbReference type="PROSITE" id="PS50021">
    <property type="entry name" value="CH"/>
    <property type="match status" value="2"/>
</dbReference>
<dbReference type="InterPro" id="IPR036872">
    <property type="entry name" value="CH_dom_sf"/>
</dbReference>
<reference evidence="7" key="1">
    <citation type="submission" date="2014-05" db="EMBL/GenBank/DDBJ databases">
        <authorList>
            <person name="Chronopoulou M."/>
        </authorList>
    </citation>
    <scope>NUCLEOTIDE SEQUENCE</scope>
    <source>
        <tissue evidence="7">Whole organism</tissue>
    </source>
</reference>
<dbReference type="EMBL" id="HACA01005389">
    <property type="protein sequence ID" value="CDW22750.1"/>
    <property type="molecule type" value="Transcribed_RNA"/>
</dbReference>
<feature type="compositionally biased region" description="Low complexity" evidence="5">
    <location>
        <begin position="819"/>
        <end position="831"/>
    </location>
</feature>
<evidence type="ECO:0000256" key="3">
    <source>
        <dbReference type="ARBA" id="ARBA00022860"/>
    </source>
</evidence>
<dbReference type="Pfam" id="PF00307">
    <property type="entry name" value="CH"/>
    <property type="match status" value="1"/>
</dbReference>
<keyword evidence="4" id="KW-0175">Coiled coil</keyword>
<feature type="domain" description="Calponin-homology (CH)" evidence="6">
    <location>
        <begin position="1163"/>
        <end position="1294"/>
    </location>
</feature>
<evidence type="ECO:0000256" key="1">
    <source>
        <dbReference type="ARBA" id="ARBA00004496"/>
    </source>
</evidence>
<dbReference type="InterPro" id="IPR051185">
    <property type="entry name" value="ASPM"/>
</dbReference>
<feature type="compositionally biased region" description="Low complexity" evidence="5">
    <location>
        <begin position="855"/>
        <end position="875"/>
    </location>
</feature>
<feature type="region of interest" description="Disordered" evidence="5">
    <location>
        <begin position="171"/>
        <end position="223"/>
    </location>
</feature>
<feature type="compositionally biased region" description="Polar residues" evidence="5">
    <location>
        <begin position="798"/>
        <end position="814"/>
    </location>
</feature>
<dbReference type="PANTHER" id="PTHR22706:SF1">
    <property type="entry name" value="ASSEMBLY FACTOR FOR SPINDLE MICROTUBULES"/>
    <property type="match status" value="1"/>
</dbReference>
<dbReference type="InterPro" id="IPR001715">
    <property type="entry name" value="CH_dom"/>
</dbReference>
<comment type="subcellular location">
    <subcellularLocation>
        <location evidence="1">Cytoplasm</location>
    </subcellularLocation>
</comment>
<protein>
    <submittedName>
        <fullName evidence="7">Abnormal spindlelike microcephalyassociated protein homolog [Aplysia californica]</fullName>
    </submittedName>
</protein>
<feature type="domain" description="Calponin-homology (CH)" evidence="6">
    <location>
        <begin position="1346"/>
        <end position="1477"/>
    </location>
</feature>
<proteinExistence type="predicted"/>
<dbReference type="SMART" id="SM00033">
    <property type="entry name" value="CH"/>
    <property type="match status" value="2"/>
</dbReference>
<dbReference type="GO" id="GO:0000922">
    <property type="term" value="C:spindle pole"/>
    <property type="evidence" value="ECO:0007669"/>
    <property type="project" value="TreeGrafter"/>
</dbReference>
<evidence type="ECO:0000313" key="7">
    <source>
        <dbReference type="EMBL" id="CDW22750.1"/>
    </source>
</evidence>
<dbReference type="CDD" id="cd21223">
    <property type="entry name" value="CH_ASPM_rpt1"/>
    <property type="match status" value="1"/>
</dbReference>
<dbReference type="GO" id="GO:0005737">
    <property type="term" value="C:cytoplasm"/>
    <property type="evidence" value="ECO:0007669"/>
    <property type="project" value="UniProtKB-SubCell"/>
</dbReference>
<evidence type="ECO:0000256" key="2">
    <source>
        <dbReference type="ARBA" id="ARBA00022490"/>
    </source>
</evidence>
<dbReference type="InterPro" id="IPR031549">
    <property type="entry name" value="ASH"/>
</dbReference>
<sequence>MDERRKSEALYIDYPRSCSSQGHALVGTGMEGSGGEEETLLILAPFSPLSKMDFGEVKLGKCCLRKLRCCNTGSKSLCVSMEKFPKEEKGFEIDFKGPFTLGAQEEAFLNLGWVPQSGGALRETITIKCATFKTSLQITGFCLDPQTEKLRKMSFRRPVLKSIHIANTKSGSKVPLPPNPIIPKFGVSPPKRKMKETDSLKVPKSPAQPMNRNGSTQNDIVSWSPQPVHFMDGSFLRKGEESKLIETEKAHLPSWTNSSLNSRKIENDWTAVDENFIRKRQEQIGMNNESCMPANGNSLAISDVSIDFKHPFPNLVPESCPMIKKTVSNRRDTYVSVPKQMETSDIVSASCPKDSKFVLSEIECVKAKLEESGIKGVADKIDKVRPPSKLFRDSTDILSDIQTNLVCSPVRSSAIIDKLQLSHLSDIDVCLDLSPEVQNIVNRAPSKVTSGIDLSFKLDLDLSLSPKTNTVSNIIDLNLDIDLDLSPKCHIPQEHKKESPKYSTSPTFATHLNNNEYHTTTVEKCLETPFSTESFVISPTSEEIECSKAPHPDLDKISFLVAEHLRMDNKKDHVRVEVNDSNVKDSFVFSVPSVSPKGLSNDDKVNHKKMDEISLLVAQHLKNVEEKKGKGLSSDILNVQSLISDEVKKYDYKEDTIYETNLHECKESFLQTTINETSFVPIPEKGYCSTAVKDKTREKSLHNQSEERSSTFCRDLFGSKNNSNNSPNEVVISESAEHNLSLLLPSPSEDLKVSSETFTMSPEISKLTTINEDHEDLRSNSLSKNLSKEMSVSEYKMTDSTDNNSPPNLKSNPIKNEVFSSNSSKTTKFSSEQLSSSVETKSVRNVREKYSTMKSRISNPSGGNSSSSTLRPSPLKKGSPFKRRYPDSKTLKPNSRSGLTLIKMAAASNPKLHSNSKTSLVRHPNLFSAKNLYYDERWMEKQKKGFTKWLNFILTPSDEVMDMSSHNKKTDAAKLWSACTKDVKVPRAPTREVMSFRAYTMEKEMNSLRISAVRLWQSPQVIKVITKLEIEIEKKKLYVRDDRCLNKDLGIKQSFLSLLLNYNPLWLRIGLETIYGEVLQVSGNSDIVRISRFIITRLLSNPSILETYSHPTVPHLYKPGHEEALKKFTLKMFLRLIFFLDFAKNNRLIKHDPCLFCKDSDFKMSRDLLVEFSKKFLACEGDITKHLRCIGYDVNHKQTIFDEFDYAVINFPTDVRCGARLCRVLELLLDGDYTSKLRIPAHSRLQKIHNVSIALKALTSSSAGLPKSIDSKDIVNGYVEKILSLIWHIIFGLVLVKKLPVFKWEKEIARLLKSLKVHAVVKESPAASGLQFYEEKETNVPNEESEPTTKYVLKWARLVCAHYGIEIENLTVSFSDGRALCFLIHHYYPSFLSKEEIMMNTTVSSVAMSNITTSIDDNRKANDELLNNEKKNFKTFLDKVNELGGVPILIRSVDMSNTIPDRKVTLTFLIYLASRLLDLFEEIHAAKKIQSAWRRTKKLREKRCLEEKYSTIDSKGS</sequence>
<dbReference type="SUPFAM" id="SSF47576">
    <property type="entry name" value="Calponin-homology domain, CH-domain"/>
    <property type="match status" value="1"/>
</dbReference>
<dbReference type="GO" id="GO:0051295">
    <property type="term" value="P:establishment of meiotic spindle localization"/>
    <property type="evidence" value="ECO:0007669"/>
    <property type="project" value="TreeGrafter"/>
</dbReference>
<evidence type="ECO:0000259" key="6">
    <source>
        <dbReference type="PROSITE" id="PS50021"/>
    </source>
</evidence>
<dbReference type="GO" id="GO:0000278">
    <property type="term" value="P:mitotic cell cycle"/>
    <property type="evidence" value="ECO:0007669"/>
    <property type="project" value="TreeGrafter"/>
</dbReference>
<accession>A0A0K2TA94</accession>
<dbReference type="OrthoDB" id="6382685at2759"/>
<dbReference type="Gene3D" id="1.10.418.10">
    <property type="entry name" value="Calponin-like domain"/>
    <property type="match status" value="2"/>
</dbReference>
<organism evidence="7">
    <name type="scientific">Lepeophtheirus salmonis</name>
    <name type="common">Salmon louse</name>
    <name type="synonym">Caligus salmonis</name>
    <dbReference type="NCBI Taxonomy" id="72036"/>
    <lineage>
        <taxon>Eukaryota</taxon>
        <taxon>Metazoa</taxon>
        <taxon>Ecdysozoa</taxon>
        <taxon>Arthropoda</taxon>
        <taxon>Crustacea</taxon>
        <taxon>Multicrustacea</taxon>
        <taxon>Hexanauplia</taxon>
        <taxon>Copepoda</taxon>
        <taxon>Siphonostomatoida</taxon>
        <taxon>Caligidae</taxon>
        <taxon>Lepeophtheirus</taxon>
    </lineage>
</organism>
<evidence type="ECO:0000256" key="5">
    <source>
        <dbReference type="SAM" id="MobiDB-lite"/>
    </source>
</evidence>
<feature type="region of interest" description="Disordered" evidence="5">
    <location>
        <begin position="764"/>
        <end position="898"/>
    </location>
</feature>
<dbReference type="GO" id="GO:0007051">
    <property type="term" value="P:spindle organization"/>
    <property type="evidence" value="ECO:0007669"/>
    <property type="project" value="TreeGrafter"/>
</dbReference>
<dbReference type="PANTHER" id="PTHR22706">
    <property type="entry name" value="ASSEMBLY FACTOR FOR SPINDLE MICROTUBULES"/>
    <property type="match status" value="1"/>
</dbReference>
<feature type="compositionally biased region" description="Basic and acidic residues" evidence="5">
    <location>
        <begin position="841"/>
        <end position="851"/>
    </location>
</feature>
<dbReference type="GO" id="GO:0005516">
    <property type="term" value="F:calmodulin binding"/>
    <property type="evidence" value="ECO:0007669"/>
    <property type="project" value="UniProtKB-KW"/>
</dbReference>